<feature type="region of interest" description="Disordered" evidence="1">
    <location>
        <begin position="216"/>
        <end position="237"/>
    </location>
</feature>
<name>A0AAW1KKC3_POPJA</name>
<dbReference type="Proteomes" id="UP001458880">
    <property type="component" value="Unassembled WGS sequence"/>
</dbReference>
<evidence type="ECO:0000313" key="3">
    <source>
        <dbReference type="EMBL" id="KAK9719396.1"/>
    </source>
</evidence>
<dbReference type="EMBL" id="JASPKY010000220">
    <property type="protein sequence ID" value="KAK9719396.1"/>
    <property type="molecule type" value="Genomic_DNA"/>
</dbReference>
<feature type="signal peptide" evidence="2">
    <location>
        <begin position="1"/>
        <end position="19"/>
    </location>
</feature>
<dbReference type="AlphaFoldDB" id="A0AAW1KKC3"/>
<organism evidence="3 4">
    <name type="scientific">Popillia japonica</name>
    <name type="common">Japanese beetle</name>
    <dbReference type="NCBI Taxonomy" id="7064"/>
    <lineage>
        <taxon>Eukaryota</taxon>
        <taxon>Metazoa</taxon>
        <taxon>Ecdysozoa</taxon>
        <taxon>Arthropoda</taxon>
        <taxon>Hexapoda</taxon>
        <taxon>Insecta</taxon>
        <taxon>Pterygota</taxon>
        <taxon>Neoptera</taxon>
        <taxon>Endopterygota</taxon>
        <taxon>Coleoptera</taxon>
        <taxon>Polyphaga</taxon>
        <taxon>Scarabaeiformia</taxon>
        <taxon>Scarabaeidae</taxon>
        <taxon>Rutelinae</taxon>
        <taxon>Popillia</taxon>
    </lineage>
</organism>
<sequence length="265" mass="29940">MQIFITLLLTLCLSQWIIALDANKHYDSTITSINNTITRAPILFTNTLYINNNSSRNLRSEEEDDEEEHSDGAGEYIYVVSSPSKNISGILISRAIVASTALENTEEVSLCQATKCEQATLLKIIGDVYFWFLDHNKKVPKQFDFRHYDDADCFSNYEGNRTVIVENTPAETQCEPKCQIGDVLVCNEQAGGIILDDPPRIYTTKDLREMFGVRNSREPTDYRQKSQRSQSYDDHAPVIRSRSDAGGIVGVNSFVSLLLICMKLY</sequence>
<feature type="chain" id="PRO_5043564864" evidence="2">
    <location>
        <begin position="20"/>
        <end position="265"/>
    </location>
</feature>
<evidence type="ECO:0000256" key="1">
    <source>
        <dbReference type="SAM" id="MobiDB-lite"/>
    </source>
</evidence>
<evidence type="ECO:0000313" key="4">
    <source>
        <dbReference type="Proteomes" id="UP001458880"/>
    </source>
</evidence>
<comment type="caution">
    <text evidence="3">The sequence shown here is derived from an EMBL/GenBank/DDBJ whole genome shotgun (WGS) entry which is preliminary data.</text>
</comment>
<accession>A0AAW1KKC3</accession>
<evidence type="ECO:0000256" key="2">
    <source>
        <dbReference type="SAM" id="SignalP"/>
    </source>
</evidence>
<keyword evidence="2" id="KW-0732">Signal</keyword>
<keyword evidence="4" id="KW-1185">Reference proteome</keyword>
<proteinExistence type="predicted"/>
<protein>
    <submittedName>
        <fullName evidence="3">Uncharacterized protein</fullName>
    </submittedName>
</protein>
<reference evidence="3 4" key="1">
    <citation type="journal article" date="2024" name="BMC Genomics">
        <title>De novo assembly and annotation of Popillia japonica's genome with initial clues to its potential as an invasive pest.</title>
        <authorList>
            <person name="Cucini C."/>
            <person name="Boschi S."/>
            <person name="Funari R."/>
            <person name="Cardaioli E."/>
            <person name="Iannotti N."/>
            <person name="Marturano G."/>
            <person name="Paoli F."/>
            <person name="Bruttini M."/>
            <person name="Carapelli A."/>
            <person name="Frati F."/>
            <person name="Nardi F."/>
        </authorList>
    </citation>
    <scope>NUCLEOTIDE SEQUENCE [LARGE SCALE GENOMIC DNA]</scope>
    <source>
        <strain evidence="3">DMR45628</strain>
    </source>
</reference>
<gene>
    <name evidence="3" type="ORF">QE152_g22708</name>
</gene>